<name>A0A673B1F7_9TELE</name>
<feature type="compositionally biased region" description="Basic residues" evidence="1">
    <location>
        <begin position="1"/>
        <end position="23"/>
    </location>
</feature>
<evidence type="ECO:0008006" key="4">
    <source>
        <dbReference type="Google" id="ProtNLM"/>
    </source>
</evidence>
<evidence type="ECO:0000256" key="1">
    <source>
        <dbReference type="SAM" id="MobiDB-lite"/>
    </source>
</evidence>
<evidence type="ECO:0000313" key="2">
    <source>
        <dbReference type="Ensembl" id="ENSSORP00005035209.1"/>
    </source>
</evidence>
<protein>
    <recommendedName>
        <fullName evidence="4">Radiation-inducible immediate-early gene IEX-1</fullName>
    </recommendedName>
</protein>
<dbReference type="PANTHER" id="PTHR16915:SF0">
    <property type="entry name" value="RADIATION-INDUCIBLE IMMEDIATE-EARLY GENE IEX-1"/>
    <property type="match status" value="1"/>
</dbReference>
<accession>A0A673B1F7</accession>
<reference evidence="2" key="2">
    <citation type="submission" date="2025-09" db="UniProtKB">
        <authorList>
            <consortium name="Ensembl"/>
        </authorList>
    </citation>
    <scope>IDENTIFICATION</scope>
</reference>
<keyword evidence="3" id="KW-1185">Reference proteome</keyword>
<dbReference type="PANTHER" id="PTHR16915">
    <property type="entry name" value="IMMEDIATE EARLY RESPONSE 3"/>
    <property type="match status" value="1"/>
</dbReference>
<organism evidence="2 3">
    <name type="scientific">Sphaeramia orbicularis</name>
    <name type="common">orbiculate cardinalfish</name>
    <dbReference type="NCBI Taxonomy" id="375764"/>
    <lineage>
        <taxon>Eukaryota</taxon>
        <taxon>Metazoa</taxon>
        <taxon>Chordata</taxon>
        <taxon>Craniata</taxon>
        <taxon>Vertebrata</taxon>
        <taxon>Euteleostomi</taxon>
        <taxon>Actinopterygii</taxon>
        <taxon>Neopterygii</taxon>
        <taxon>Teleostei</taxon>
        <taxon>Neoteleostei</taxon>
        <taxon>Acanthomorphata</taxon>
        <taxon>Gobiaria</taxon>
        <taxon>Kurtiformes</taxon>
        <taxon>Apogonoidei</taxon>
        <taxon>Apogonidae</taxon>
        <taxon>Apogoninae</taxon>
        <taxon>Sphaeramia</taxon>
    </lineage>
</organism>
<dbReference type="Ensembl" id="ENSSORT00005036144.1">
    <property type="protein sequence ID" value="ENSSORP00005035209.1"/>
    <property type="gene ID" value="ENSSORG00005016616.1"/>
</dbReference>
<dbReference type="AlphaFoldDB" id="A0A673B1F7"/>
<evidence type="ECO:0000313" key="3">
    <source>
        <dbReference type="Proteomes" id="UP000472271"/>
    </source>
</evidence>
<feature type="region of interest" description="Disordered" evidence="1">
    <location>
        <begin position="1"/>
        <end position="34"/>
    </location>
</feature>
<sequence>MDGWTKKRSTKRQTNKQTKKKRSTTGIFDLNMDPRTGTRTQVVQESFALSRMSARSTEPEIFTFDRVPAQATAVRSVVPIRPRKRCSRVMYPAQVRMHLPPPERMSPAARWLLVLVLVVLLQIYFEDPCGEPGAAAGPHGLPVRCSGEPPVLGGCEPDRTVPDRDRSPARGYVVALLVYHRLGTDN</sequence>
<proteinExistence type="predicted"/>
<dbReference type="PRINTS" id="PR02100">
    <property type="entry name" value="GENEIEX1"/>
</dbReference>
<dbReference type="InParanoid" id="A0A673B1F7"/>
<dbReference type="GO" id="GO:0043066">
    <property type="term" value="P:negative regulation of apoptotic process"/>
    <property type="evidence" value="ECO:0007669"/>
    <property type="project" value="InterPro"/>
</dbReference>
<dbReference type="InterPro" id="IPR024829">
    <property type="entry name" value="IEX-1"/>
</dbReference>
<reference evidence="2" key="1">
    <citation type="submission" date="2025-08" db="UniProtKB">
        <authorList>
            <consortium name="Ensembl"/>
        </authorList>
    </citation>
    <scope>IDENTIFICATION</scope>
</reference>
<dbReference type="Proteomes" id="UP000472271">
    <property type="component" value="Unassembled WGS sequence"/>
</dbReference>